<dbReference type="AlphaFoldDB" id="A0A4Y7PWS3"/>
<evidence type="ECO:0000313" key="3">
    <source>
        <dbReference type="EMBL" id="TDL19857.1"/>
    </source>
</evidence>
<dbReference type="VEuPathDB" id="FungiDB:BD410DRAFT_398652"/>
<feature type="compositionally biased region" description="Low complexity" evidence="2">
    <location>
        <begin position="523"/>
        <end position="535"/>
    </location>
</feature>
<feature type="compositionally biased region" description="Polar residues" evidence="2">
    <location>
        <begin position="536"/>
        <end position="547"/>
    </location>
</feature>
<dbReference type="Proteomes" id="UP000294933">
    <property type="component" value="Unassembled WGS sequence"/>
</dbReference>
<keyword evidence="1" id="KW-0175">Coiled coil</keyword>
<evidence type="ECO:0000256" key="2">
    <source>
        <dbReference type="SAM" id="MobiDB-lite"/>
    </source>
</evidence>
<keyword evidence="4" id="KW-1185">Reference proteome</keyword>
<dbReference type="EMBL" id="ML170193">
    <property type="protein sequence ID" value="TDL19857.1"/>
    <property type="molecule type" value="Genomic_DNA"/>
</dbReference>
<feature type="region of interest" description="Disordered" evidence="2">
    <location>
        <begin position="351"/>
        <end position="714"/>
    </location>
</feature>
<feature type="compositionally biased region" description="Polar residues" evidence="2">
    <location>
        <begin position="690"/>
        <end position="699"/>
    </location>
</feature>
<dbReference type="STRING" id="50990.A0A4Y7PWS3"/>
<feature type="coiled-coil region" evidence="1">
    <location>
        <begin position="113"/>
        <end position="182"/>
    </location>
</feature>
<gene>
    <name evidence="3" type="ORF">BD410DRAFT_398652</name>
</gene>
<accession>A0A4Y7PWS3</accession>
<sequence length="714" mass="77076">MSLGPEFVKYADEHSELLEAISRLDDAPAALKNKTRYLADLNEGIKQKEERLKKLVKKREAEHKDYDVFKHNKMKRFFIRVSKGGEGLAQKVEKEEKEYFEAAHEEFLENQAISELQDAIKIAEEEKATLEEQVADRQTLSTRLDDLYRTAFTGHSPDFPEEDAAEEDLERAEQYYIEVQAQHDHEKQVHRILEQALKVSQAALVALRQSSRMAQYDTIGFMDFYSQTQESEYLIQAQFLISKAEGFLHQARSLQPSVKSFPAGIVIQPEWLNVVFDNVYNDYLYQQKVEKSVRSVLAYCQAIEYELNASHVRTNSTTQVVRDAKDFLRSRRLELTAVRREIFKRVAEDMKDMPPGYLSNPSDAAPGYQSPSAGPSAPPAFPFGPSQSRDLGAPSSSAGGSSQISRTPSMAFPTPGQGGSSSPPRSPGIASSPWSFVAMTDSLPENQAPSGERPLPPPMLFPDVQVGPTHSGSSGQSGSPHPPRFPEFPGMPLAPGDASSQRYAPPPGPPPPLKSSASLSVRPTSGPASPGGSTSNQSSPGWPTSPGTVGELASARHASSRPRSPSQSSAAVQPPSRDSVALSDLPPPPSYEASSRPTTPSRTNPTPQTEGTSYTDVKGRLSPSSSSFPAFPTGPSPNMSAGPAGTSAGSSSSAIPGPSSSSSALPPSMSRHSASLTASLLKPNDPASAPQLQEANAESISGMKPKSTNPFRRT</sequence>
<feature type="compositionally biased region" description="Pro residues" evidence="2">
    <location>
        <begin position="504"/>
        <end position="513"/>
    </location>
</feature>
<dbReference type="OrthoDB" id="2562743at2759"/>
<protein>
    <submittedName>
        <fullName evidence="3">Uncharacterized protein</fullName>
    </submittedName>
</protein>
<evidence type="ECO:0000313" key="4">
    <source>
        <dbReference type="Proteomes" id="UP000294933"/>
    </source>
</evidence>
<proteinExistence type="predicted"/>
<dbReference type="PANTHER" id="PTHR21974:SF2">
    <property type="entry name" value="RE15880P"/>
    <property type="match status" value="1"/>
</dbReference>
<dbReference type="PANTHER" id="PTHR21974">
    <property type="entry name" value="RE15880P"/>
    <property type="match status" value="1"/>
</dbReference>
<feature type="compositionally biased region" description="Low complexity" evidence="2">
    <location>
        <begin position="420"/>
        <end position="433"/>
    </location>
</feature>
<feature type="compositionally biased region" description="Low complexity" evidence="2">
    <location>
        <begin position="622"/>
        <end position="670"/>
    </location>
</feature>
<feature type="compositionally biased region" description="Low complexity" evidence="2">
    <location>
        <begin position="364"/>
        <end position="375"/>
    </location>
</feature>
<evidence type="ECO:0000256" key="1">
    <source>
        <dbReference type="SAM" id="Coils"/>
    </source>
</evidence>
<feature type="compositionally biased region" description="Low complexity" evidence="2">
    <location>
        <begin position="467"/>
        <end position="479"/>
    </location>
</feature>
<feature type="compositionally biased region" description="Low complexity" evidence="2">
    <location>
        <begin position="594"/>
        <end position="607"/>
    </location>
</feature>
<feature type="coiled-coil region" evidence="1">
    <location>
        <begin position="31"/>
        <end position="65"/>
    </location>
</feature>
<organism evidence="3 4">
    <name type="scientific">Rickenella mellea</name>
    <dbReference type="NCBI Taxonomy" id="50990"/>
    <lineage>
        <taxon>Eukaryota</taxon>
        <taxon>Fungi</taxon>
        <taxon>Dikarya</taxon>
        <taxon>Basidiomycota</taxon>
        <taxon>Agaricomycotina</taxon>
        <taxon>Agaricomycetes</taxon>
        <taxon>Hymenochaetales</taxon>
        <taxon>Rickenellaceae</taxon>
        <taxon>Rickenella</taxon>
    </lineage>
</organism>
<reference evidence="3 4" key="1">
    <citation type="submission" date="2018-06" db="EMBL/GenBank/DDBJ databases">
        <title>A transcriptomic atlas of mushroom development highlights an independent origin of complex multicellularity.</title>
        <authorList>
            <consortium name="DOE Joint Genome Institute"/>
            <person name="Krizsan K."/>
            <person name="Almasi E."/>
            <person name="Merenyi Z."/>
            <person name="Sahu N."/>
            <person name="Viragh M."/>
            <person name="Koszo T."/>
            <person name="Mondo S."/>
            <person name="Kiss B."/>
            <person name="Balint B."/>
            <person name="Kues U."/>
            <person name="Barry K."/>
            <person name="Hegedus J.C."/>
            <person name="Henrissat B."/>
            <person name="Johnson J."/>
            <person name="Lipzen A."/>
            <person name="Ohm R."/>
            <person name="Nagy I."/>
            <person name="Pangilinan J."/>
            <person name="Yan J."/>
            <person name="Xiong Y."/>
            <person name="Grigoriev I.V."/>
            <person name="Hibbett D.S."/>
            <person name="Nagy L.G."/>
        </authorList>
    </citation>
    <scope>NUCLEOTIDE SEQUENCE [LARGE SCALE GENOMIC DNA]</scope>
    <source>
        <strain evidence="3 4">SZMC22713</strain>
    </source>
</reference>
<feature type="compositionally biased region" description="Low complexity" evidence="2">
    <location>
        <begin position="383"/>
        <end position="402"/>
    </location>
</feature>
<feature type="compositionally biased region" description="Low complexity" evidence="2">
    <location>
        <begin position="553"/>
        <end position="577"/>
    </location>
</feature>
<name>A0A4Y7PWS3_9AGAM</name>